<reference evidence="2 3" key="1">
    <citation type="submission" date="2019-03" db="EMBL/GenBank/DDBJ databases">
        <title>Genomic Encyclopedia of Archaeal and Bacterial Type Strains, Phase II (KMG-II): from individual species to whole genera.</title>
        <authorList>
            <person name="Goeker M."/>
        </authorList>
    </citation>
    <scope>NUCLEOTIDE SEQUENCE [LARGE SCALE GENOMIC DNA]</scope>
    <source>
        <strain evidence="2 3">ATCC 25309</strain>
    </source>
</reference>
<evidence type="ECO:0000313" key="3">
    <source>
        <dbReference type="Proteomes" id="UP000295662"/>
    </source>
</evidence>
<proteinExistence type="predicted"/>
<accession>A0A4R7S6C7</accession>
<protein>
    <submittedName>
        <fullName evidence="2">Arylsulfotransferase ASST</fullName>
    </submittedName>
</protein>
<keyword evidence="1" id="KW-0472">Membrane</keyword>
<keyword evidence="1" id="KW-1133">Transmembrane helix</keyword>
<keyword evidence="3" id="KW-1185">Reference proteome</keyword>
<keyword evidence="1" id="KW-0812">Transmembrane</keyword>
<organism evidence="2 3">
    <name type="scientific">Prosthecobacter fusiformis</name>
    <dbReference type="NCBI Taxonomy" id="48464"/>
    <lineage>
        <taxon>Bacteria</taxon>
        <taxon>Pseudomonadati</taxon>
        <taxon>Verrucomicrobiota</taxon>
        <taxon>Verrucomicrobiia</taxon>
        <taxon>Verrucomicrobiales</taxon>
        <taxon>Verrucomicrobiaceae</taxon>
        <taxon>Prosthecobacter</taxon>
    </lineage>
</organism>
<name>A0A4R7S6C7_9BACT</name>
<evidence type="ECO:0000313" key="2">
    <source>
        <dbReference type="EMBL" id="TDU73449.1"/>
    </source>
</evidence>
<evidence type="ECO:0000256" key="1">
    <source>
        <dbReference type="SAM" id="Phobius"/>
    </source>
</evidence>
<dbReference type="EMBL" id="SOCA01000002">
    <property type="protein sequence ID" value="TDU73449.1"/>
    <property type="molecule type" value="Genomic_DNA"/>
</dbReference>
<dbReference type="InterPro" id="IPR010262">
    <property type="entry name" value="Arylsulfotransferase_bact"/>
</dbReference>
<gene>
    <name evidence="2" type="ORF">EI77_01920</name>
</gene>
<sequence>MIKFRELKELSPSKAKHCLEWFCYLFAAASLLLAPCIVVAEHPHTEGAFLVTPVVSPATYLIRFPDEILHVWPSPLKPSGPGRVNENGELLRVVRDHLPPSFRLGGGTGGRITKTSWDGKEVWSYTMATPTLLIHHDALQLPNGNVLALVWQRHSPEEATAKGRDPNKVGKAGIWSDSIWELQPLQPRGAHVVWEWNAWDHIQTVFSSDETRDTQSQNPDEYIDIKGGWDKRPAWAGVTRMEYSDSLDQVLLVAKGFGAIWIIDHGTTTTEAASGTGGKAGKGGRLLYQWSGSPPDHDAQATSFIIDAEWSKGIGSKDASIEVLRGTCRNGSVSYTVEEWQLPRLTGGSGYLLTTAGRYESPSLLNSRPLTMPELSHHELSRPTALSNGVVTFGAAGVIRSLNPAGMSLMEYKNGKGVTSTRISKTPVDPSLCCGGSQTGKEDSFSVPTQETFELKTAPVMKSRRVNLQKSLLNHEKLQLDTTGKTLQPIQ</sequence>
<dbReference type="RefSeq" id="WP_166647150.1">
    <property type="nucleotide sequence ID" value="NZ_SOCA01000002.1"/>
</dbReference>
<dbReference type="Proteomes" id="UP000295662">
    <property type="component" value="Unassembled WGS sequence"/>
</dbReference>
<dbReference type="GO" id="GO:0004062">
    <property type="term" value="F:aryl sulfotransferase activity"/>
    <property type="evidence" value="ECO:0007669"/>
    <property type="project" value="InterPro"/>
</dbReference>
<dbReference type="AlphaFoldDB" id="A0A4R7S6C7"/>
<feature type="transmembrane region" description="Helical" evidence="1">
    <location>
        <begin position="21"/>
        <end position="40"/>
    </location>
</feature>
<keyword evidence="2" id="KW-0808">Transferase</keyword>
<dbReference type="Pfam" id="PF05935">
    <property type="entry name" value="Arylsulfotrans"/>
    <property type="match status" value="1"/>
</dbReference>
<comment type="caution">
    <text evidence="2">The sequence shown here is derived from an EMBL/GenBank/DDBJ whole genome shotgun (WGS) entry which is preliminary data.</text>
</comment>